<dbReference type="Proteomes" id="UP001314263">
    <property type="component" value="Unassembled WGS sequence"/>
</dbReference>
<sequence length="435" mass="44844">MVSTTLTLRLPQLITLCLLASLTLQPVSAGLLPKFLEELLQHIRTAPAAQQAAPPTATTHLFTQTANAAMLSEEGLVLEDVPAFTQYTTFTQDGPSVGQHDNLDFLSPLFANEDGTWLGLPQAALMGKVEGQDTVLLVQLSGPIYAPDEGKITYTAGRVLPAEPASLLLAGGALNKLLQSRDAEQGAHQFMSVLDAQEGFLMSDCSLFIDAAHSEARPTPKPARRWLQQRAPSSATSNSGPPPLPAWFAPGGPGNPVGLANPTLSRGGNSIPGYAVQQNRNAATQSQSDGSRSSSTSSSSPSPSSTRSTDISSANSFAGEMLLPAPAPGPGLARLLAPAPAPSPAQVVAADPNNPVLCMTASGPADCGRPAFGGVGSLGGPNQNGGTMASSGWLTSGYQISTTPNSPGGNAYSINRYQPRGGVWGPYHGVHGRAL</sequence>
<feature type="compositionally biased region" description="Low complexity" evidence="1">
    <location>
        <begin position="284"/>
        <end position="312"/>
    </location>
</feature>
<reference evidence="3 4" key="1">
    <citation type="submission" date="2023-10" db="EMBL/GenBank/DDBJ databases">
        <authorList>
            <person name="Maclean D."/>
            <person name="Macfadyen A."/>
        </authorList>
    </citation>
    <scope>NUCLEOTIDE SEQUENCE [LARGE SCALE GENOMIC DNA]</scope>
</reference>
<keyword evidence="2" id="KW-0732">Signal</keyword>
<keyword evidence="4" id="KW-1185">Reference proteome</keyword>
<feature type="region of interest" description="Disordered" evidence="1">
    <location>
        <begin position="215"/>
        <end position="312"/>
    </location>
</feature>
<evidence type="ECO:0000256" key="2">
    <source>
        <dbReference type="SAM" id="SignalP"/>
    </source>
</evidence>
<feature type="compositionally biased region" description="Polar residues" evidence="1">
    <location>
        <begin position="230"/>
        <end position="239"/>
    </location>
</feature>
<name>A0AAV1ID06_9CHLO</name>
<proteinExistence type="predicted"/>
<feature type="signal peptide" evidence="2">
    <location>
        <begin position="1"/>
        <end position="29"/>
    </location>
</feature>
<accession>A0AAV1ID06</accession>
<dbReference type="AlphaFoldDB" id="A0AAV1ID06"/>
<comment type="caution">
    <text evidence="3">The sequence shown here is derived from an EMBL/GenBank/DDBJ whole genome shotgun (WGS) entry which is preliminary data.</text>
</comment>
<gene>
    <name evidence="3" type="ORF">CVIRNUC_007059</name>
</gene>
<evidence type="ECO:0000313" key="4">
    <source>
        <dbReference type="Proteomes" id="UP001314263"/>
    </source>
</evidence>
<dbReference type="EMBL" id="CAUYUE010000009">
    <property type="protein sequence ID" value="CAK0783859.1"/>
    <property type="molecule type" value="Genomic_DNA"/>
</dbReference>
<protein>
    <submittedName>
        <fullName evidence="3">Uncharacterized protein</fullName>
    </submittedName>
</protein>
<organism evidence="3 4">
    <name type="scientific">Coccomyxa viridis</name>
    <dbReference type="NCBI Taxonomy" id="1274662"/>
    <lineage>
        <taxon>Eukaryota</taxon>
        <taxon>Viridiplantae</taxon>
        <taxon>Chlorophyta</taxon>
        <taxon>core chlorophytes</taxon>
        <taxon>Trebouxiophyceae</taxon>
        <taxon>Trebouxiophyceae incertae sedis</taxon>
        <taxon>Coccomyxaceae</taxon>
        <taxon>Coccomyxa</taxon>
    </lineage>
</organism>
<evidence type="ECO:0000313" key="3">
    <source>
        <dbReference type="EMBL" id="CAK0783859.1"/>
    </source>
</evidence>
<feature type="chain" id="PRO_5043527640" evidence="2">
    <location>
        <begin position="30"/>
        <end position="435"/>
    </location>
</feature>
<evidence type="ECO:0000256" key="1">
    <source>
        <dbReference type="SAM" id="MobiDB-lite"/>
    </source>
</evidence>